<reference evidence="2" key="2">
    <citation type="journal article" date="2015" name="Data Brief">
        <title>Shoot transcriptome of the giant reed, Arundo donax.</title>
        <authorList>
            <person name="Barrero R.A."/>
            <person name="Guerrero F.D."/>
            <person name="Moolhuijzen P."/>
            <person name="Goolsby J.A."/>
            <person name="Tidwell J."/>
            <person name="Bellgard S.E."/>
            <person name="Bellgard M.I."/>
        </authorList>
    </citation>
    <scope>NUCLEOTIDE SEQUENCE</scope>
    <source>
        <tissue evidence="2">Shoot tissue taken approximately 20 cm above the soil surface</tissue>
    </source>
</reference>
<dbReference type="AlphaFoldDB" id="A0A0A9BF81"/>
<feature type="signal peptide" evidence="1">
    <location>
        <begin position="1"/>
        <end position="36"/>
    </location>
</feature>
<name>A0A0A9BF81_ARUDO</name>
<evidence type="ECO:0000256" key="1">
    <source>
        <dbReference type="SAM" id="SignalP"/>
    </source>
</evidence>
<protein>
    <submittedName>
        <fullName evidence="2">Uncharacterized protein</fullName>
    </submittedName>
</protein>
<organism evidence="2">
    <name type="scientific">Arundo donax</name>
    <name type="common">Giant reed</name>
    <name type="synonym">Donax arundinaceus</name>
    <dbReference type="NCBI Taxonomy" id="35708"/>
    <lineage>
        <taxon>Eukaryota</taxon>
        <taxon>Viridiplantae</taxon>
        <taxon>Streptophyta</taxon>
        <taxon>Embryophyta</taxon>
        <taxon>Tracheophyta</taxon>
        <taxon>Spermatophyta</taxon>
        <taxon>Magnoliopsida</taxon>
        <taxon>Liliopsida</taxon>
        <taxon>Poales</taxon>
        <taxon>Poaceae</taxon>
        <taxon>PACMAD clade</taxon>
        <taxon>Arundinoideae</taxon>
        <taxon>Arundineae</taxon>
        <taxon>Arundo</taxon>
    </lineage>
</organism>
<dbReference type="EMBL" id="GBRH01239938">
    <property type="protein sequence ID" value="JAD57957.1"/>
    <property type="molecule type" value="Transcribed_RNA"/>
</dbReference>
<accession>A0A0A9BF81</accession>
<evidence type="ECO:0000313" key="2">
    <source>
        <dbReference type="EMBL" id="JAD57957.1"/>
    </source>
</evidence>
<proteinExistence type="predicted"/>
<reference evidence="2" key="1">
    <citation type="submission" date="2014-09" db="EMBL/GenBank/DDBJ databases">
        <authorList>
            <person name="Magalhaes I.L.F."/>
            <person name="Oliveira U."/>
            <person name="Santos F.R."/>
            <person name="Vidigal T.H.D.A."/>
            <person name="Brescovit A.D."/>
            <person name="Santos A.J."/>
        </authorList>
    </citation>
    <scope>NUCLEOTIDE SEQUENCE</scope>
    <source>
        <tissue evidence="2">Shoot tissue taken approximately 20 cm above the soil surface</tissue>
    </source>
</reference>
<sequence length="75" mass="8582">MQVRPWGQKKPSQHAWQFLVLSGILLLSLLLGTGSGSMAQAHPGSQPCTQEDRLQFMFVFRKRFFSPSLSYRLEK</sequence>
<feature type="chain" id="PRO_5002062904" evidence="1">
    <location>
        <begin position="37"/>
        <end position="75"/>
    </location>
</feature>
<keyword evidence="1" id="KW-0732">Signal</keyword>